<keyword evidence="5" id="KW-1185">Reference proteome</keyword>
<dbReference type="PANTHER" id="PTHR35936:SF35">
    <property type="entry name" value="L-CYSTINE-BINDING PROTEIN TCYJ"/>
    <property type="match status" value="1"/>
</dbReference>
<feature type="domain" description="Solute-binding protein family 3/N-terminal" evidence="3">
    <location>
        <begin position="26"/>
        <end position="245"/>
    </location>
</feature>
<reference evidence="4 5" key="1">
    <citation type="submission" date="2017-03" db="EMBL/GenBank/DDBJ databases">
        <authorList>
            <person name="Afonso C.L."/>
            <person name="Miller P.J."/>
            <person name="Scott M.A."/>
            <person name="Spackman E."/>
            <person name="Goraichik I."/>
            <person name="Dimitrov K.M."/>
            <person name="Suarez D.L."/>
            <person name="Swayne D.E."/>
        </authorList>
    </citation>
    <scope>NUCLEOTIDE SEQUENCE [LARGE SCALE GENOMIC DNA]</scope>
    <source>
        <strain evidence="4">PRJEB14757</strain>
    </source>
</reference>
<dbReference type="STRING" id="1246637.MTBBW1_310002"/>
<dbReference type="AlphaFoldDB" id="A0A1W1HFZ6"/>
<dbReference type="Pfam" id="PF00497">
    <property type="entry name" value="SBP_bac_3"/>
    <property type="match status" value="1"/>
</dbReference>
<evidence type="ECO:0000259" key="3">
    <source>
        <dbReference type="SMART" id="SM00062"/>
    </source>
</evidence>
<name>A0A1W1HFZ6_9BACT</name>
<dbReference type="InterPro" id="IPR001638">
    <property type="entry name" value="Solute-binding_3/MltF_N"/>
</dbReference>
<sequence length="246" mass="28374">MSSYKKIFIAILILALCKCDAFSTEKLLVVTEEWAPYVYVENQEVKGFDYEVMVAVFSSMGYAVDFKLYPWKRCIHMIEKQQADAILDISRNAERDKIIFFPDENLSDSASVFFYAKGKSYSFEKLEDLKGLKIGTMLGYNYNQEFTDADYFTKEDVTTMEQNFKKLIHGRVDLVISNRNVGLFEAKKMGVLDQIAYLAKEVSGGANYLGFSKNEKNEKLAKSFSDQLQKFKKTDVYKEILQKYGQ</sequence>
<feature type="signal peptide" evidence="2">
    <location>
        <begin position="1"/>
        <end position="21"/>
    </location>
</feature>
<evidence type="ECO:0000256" key="1">
    <source>
        <dbReference type="ARBA" id="ARBA00022729"/>
    </source>
</evidence>
<dbReference type="PANTHER" id="PTHR35936">
    <property type="entry name" value="MEMBRANE-BOUND LYTIC MUREIN TRANSGLYCOSYLASE F"/>
    <property type="match status" value="1"/>
</dbReference>
<feature type="chain" id="PRO_5013366021" description="Solute-binding protein family 3/N-terminal domain-containing protein" evidence="2">
    <location>
        <begin position="22"/>
        <end position="246"/>
    </location>
</feature>
<dbReference type="Gene3D" id="3.40.190.10">
    <property type="entry name" value="Periplasmic binding protein-like II"/>
    <property type="match status" value="2"/>
</dbReference>
<protein>
    <recommendedName>
        <fullName evidence="3">Solute-binding protein family 3/N-terminal domain-containing protein</fullName>
    </recommendedName>
</protein>
<evidence type="ECO:0000313" key="5">
    <source>
        <dbReference type="Proteomes" id="UP000191931"/>
    </source>
</evidence>
<dbReference type="SMART" id="SM00062">
    <property type="entry name" value="PBPb"/>
    <property type="match status" value="1"/>
</dbReference>
<evidence type="ECO:0000313" key="4">
    <source>
        <dbReference type="EMBL" id="SLM31400.1"/>
    </source>
</evidence>
<dbReference type="EMBL" id="FWEV01000235">
    <property type="protein sequence ID" value="SLM31400.1"/>
    <property type="molecule type" value="Genomic_DNA"/>
</dbReference>
<evidence type="ECO:0000256" key="2">
    <source>
        <dbReference type="SAM" id="SignalP"/>
    </source>
</evidence>
<organism evidence="4 5">
    <name type="scientific">Desulfamplus magnetovallimortis</name>
    <dbReference type="NCBI Taxonomy" id="1246637"/>
    <lineage>
        <taxon>Bacteria</taxon>
        <taxon>Pseudomonadati</taxon>
        <taxon>Thermodesulfobacteriota</taxon>
        <taxon>Desulfobacteria</taxon>
        <taxon>Desulfobacterales</taxon>
        <taxon>Desulfobacteraceae</taxon>
        <taxon>Desulfamplus</taxon>
    </lineage>
</organism>
<proteinExistence type="predicted"/>
<keyword evidence="1 2" id="KW-0732">Signal</keyword>
<accession>A0A1W1HFZ6</accession>
<dbReference type="SUPFAM" id="SSF53850">
    <property type="entry name" value="Periplasmic binding protein-like II"/>
    <property type="match status" value="1"/>
</dbReference>
<dbReference type="Proteomes" id="UP000191931">
    <property type="component" value="Unassembled WGS sequence"/>
</dbReference>
<gene>
    <name evidence="4" type="ORF">MTBBW1_310002</name>
</gene>